<comment type="caution">
    <text evidence="1">The sequence shown here is derived from an EMBL/GenBank/DDBJ whole genome shotgun (WGS) entry which is preliminary data.</text>
</comment>
<dbReference type="Proteomes" id="UP000828390">
    <property type="component" value="Unassembled WGS sequence"/>
</dbReference>
<protein>
    <submittedName>
        <fullName evidence="1">Uncharacterized protein</fullName>
    </submittedName>
</protein>
<keyword evidence="2" id="KW-1185">Reference proteome</keyword>
<organism evidence="1 2">
    <name type="scientific">Dreissena polymorpha</name>
    <name type="common">Zebra mussel</name>
    <name type="synonym">Mytilus polymorpha</name>
    <dbReference type="NCBI Taxonomy" id="45954"/>
    <lineage>
        <taxon>Eukaryota</taxon>
        <taxon>Metazoa</taxon>
        <taxon>Spiralia</taxon>
        <taxon>Lophotrochozoa</taxon>
        <taxon>Mollusca</taxon>
        <taxon>Bivalvia</taxon>
        <taxon>Autobranchia</taxon>
        <taxon>Heteroconchia</taxon>
        <taxon>Euheterodonta</taxon>
        <taxon>Imparidentia</taxon>
        <taxon>Neoheterodontei</taxon>
        <taxon>Myida</taxon>
        <taxon>Dreissenoidea</taxon>
        <taxon>Dreissenidae</taxon>
        <taxon>Dreissena</taxon>
    </lineage>
</organism>
<gene>
    <name evidence="1" type="ORF">DPMN_088551</name>
</gene>
<name>A0A9D4KW22_DREPO</name>
<dbReference type="EMBL" id="JAIWYP010000003">
    <property type="protein sequence ID" value="KAH3846252.1"/>
    <property type="molecule type" value="Genomic_DNA"/>
</dbReference>
<reference evidence="1" key="1">
    <citation type="journal article" date="2019" name="bioRxiv">
        <title>The Genome of the Zebra Mussel, Dreissena polymorpha: A Resource for Invasive Species Research.</title>
        <authorList>
            <person name="McCartney M.A."/>
            <person name="Auch B."/>
            <person name="Kono T."/>
            <person name="Mallez S."/>
            <person name="Zhang Y."/>
            <person name="Obille A."/>
            <person name="Becker A."/>
            <person name="Abrahante J.E."/>
            <person name="Garbe J."/>
            <person name="Badalamenti J.P."/>
            <person name="Herman A."/>
            <person name="Mangelson H."/>
            <person name="Liachko I."/>
            <person name="Sullivan S."/>
            <person name="Sone E.D."/>
            <person name="Koren S."/>
            <person name="Silverstein K.A.T."/>
            <person name="Beckman K.B."/>
            <person name="Gohl D.M."/>
        </authorList>
    </citation>
    <scope>NUCLEOTIDE SEQUENCE</scope>
    <source>
        <strain evidence="1">Duluth1</strain>
        <tissue evidence="1">Whole animal</tissue>
    </source>
</reference>
<sequence length="59" mass="6699">MQLEVSMKQINDWINGAEELLDSGYEGLDYDTLNETISEHKVSLTMLKSTVFVSCPFNI</sequence>
<dbReference type="AlphaFoldDB" id="A0A9D4KW22"/>
<evidence type="ECO:0000313" key="1">
    <source>
        <dbReference type="EMBL" id="KAH3846252.1"/>
    </source>
</evidence>
<dbReference type="SUPFAM" id="SSF46966">
    <property type="entry name" value="Spectrin repeat"/>
    <property type="match status" value="1"/>
</dbReference>
<reference evidence="1" key="2">
    <citation type="submission" date="2020-11" db="EMBL/GenBank/DDBJ databases">
        <authorList>
            <person name="McCartney M.A."/>
            <person name="Auch B."/>
            <person name="Kono T."/>
            <person name="Mallez S."/>
            <person name="Becker A."/>
            <person name="Gohl D.M."/>
            <person name="Silverstein K.A.T."/>
            <person name="Koren S."/>
            <person name="Bechman K.B."/>
            <person name="Herman A."/>
            <person name="Abrahante J.E."/>
            <person name="Garbe J."/>
        </authorList>
    </citation>
    <scope>NUCLEOTIDE SEQUENCE</scope>
    <source>
        <strain evidence="1">Duluth1</strain>
        <tissue evidence="1">Whole animal</tissue>
    </source>
</reference>
<accession>A0A9D4KW22</accession>
<proteinExistence type="predicted"/>
<evidence type="ECO:0000313" key="2">
    <source>
        <dbReference type="Proteomes" id="UP000828390"/>
    </source>
</evidence>